<comment type="subcellular location">
    <subcellularLocation>
        <location evidence="1 8">Cell membrane</location>
        <topology evidence="1 8">Multi-pass membrane protein</topology>
    </subcellularLocation>
</comment>
<comment type="caution">
    <text evidence="11">The sequence shown here is derived from an EMBL/GenBank/DDBJ whole genome shotgun (WGS) entry which is preliminary data.</text>
</comment>
<dbReference type="Proteomes" id="UP000323876">
    <property type="component" value="Unassembled WGS sequence"/>
</dbReference>
<accession>A0A5N0DUJ7</accession>
<organism evidence="11 12">
    <name type="scientific">Nocardia colli</name>
    <dbReference type="NCBI Taxonomy" id="2545717"/>
    <lineage>
        <taxon>Bacteria</taxon>
        <taxon>Bacillati</taxon>
        <taxon>Actinomycetota</taxon>
        <taxon>Actinomycetes</taxon>
        <taxon>Mycobacteriales</taxon>
        <taxon>Nocardiaceae</taxon>
        <taxon>Nocardia</taxon>
    </lineage>
</organism>
<evidence type="ECO:0000256" key="7">
    <source>
        <dbReference type="ARBA" id="ARBA00023136"/>
    </source>
</evidence>
<feature type="transmembrane region" description="Helical" evidence="8">
    <location>
        <begin position="107"/>
        <end position="131"/>
    </location>
</feature>
<dbReference type="SUPFAM" id="SSF161098">
    <property type="entry name" value="MetI-like"/>
    <property type="match status" value="1"/>
</dbReference>
<keyword evidence="4 8" id="KW-0812">Transmembrane</keyword>
<evidence type="ECO:0000256" key="5">
    <source>
        <dbReference type="ARBA" id="ARBA00022970"/>
    </source>
</evidence>
<keyword evidence="12" id="KW-1185">Reference proteome</keyword>
<evidence type="ECO:0000256" key="6">
    <source>
        <dbReference type="ARBA" id="ARBA00022989"/>
    </source>
</evidence>
<evidence type="ECO:0000256" key="1">
    <source>
        <dbReference type="ARBA" id="ARBA00004651"/>
    </source>
</evidence>
<dbReference type="InterPro" id="IPR035906">
    <property type="entry name" value="MetI-like_sf"/>
</dbReference>
<reference evidence="11 12" key="1">
    <citation type="submission" date="2019-09" db="EMBL/GenBank/DDBJ databases">
        <authorList>
            <person name="Wang X."/>
        </authorList>
    </citation>
    <scope>NUCLEOTIDE SEQUENCE [LARGE SCALE GENOMIC DNA]</scope>
    <source>
        <strain evidence="11 12">CICC 11023</strain>
    </source>
</reference>
<dbReference type="AlphaFoldDB" id="A0A5N0DUJ7"/>
<dbReference type="CDD" id="cd06261">
    <property type="entry name" value="TM_PBP2"/>
    <property type="match status" value="1"/>
</dbReference>
<evidence type="ECO:0000256" key="3">
    <source>
        <dbReference type="ARBA" id="ARBA00022475"/>
    </source>
</evidence>
<dbReference type="Gene3D" id="1.10.3720.10">
    <property type="entry name" value="MetI-like"/>
    <property type="match status" value="1"/>
</dbReference>
<evidence type="ECO:0000313" key="11">
    <source>
        <dbReference type="EMBL" id="KAA8879675.1"/>
    </source>
</evidence>
<evidence type="ECO:0000256" key="2">
    <source>
        <dbReference type="ARBA" id="ARBA00022448"/>
    </source>
</evidence>
<dbReference type="GO" id="GO:0022857">
    <property type="term" value="F:transmembrane transporter activity"/>
    <property type="evidence" value="ECO:0007669"/>
    <property type="project" value="InterPro"/>
</dbReference>
<keyword evidence="6 8" id="KW-1133">Transmembrane helix</keyword>
<dbReference type="PANTHER" id="PTHR30614:SF0">
    <property type="entry name" value="L-CYSTINE TRANSPORT SYSTEM PERMEASE PROTEIN TCYL"/>
    <property type="match status" value="1"/>
</dbReference>
<dbReference type="NCBIfam" id="TIGR01726">
    <property type="entry name" value="HEQRo_perm_3TM"/>
    <property type="match status" value="1"/>
</dbReference>
<dbReference type="PANTHER" id="PTHR30614">
    <property type="entry name" value="MEMBRANE COMPONENT OF AMINO ACID ABC TRANSPORTER"/>
    <property type="match status" value="1"/>
</dbReference>
<dbReference type="Pfam" id="PF00528">
    <property type="entry name" value="BPD_transp_1"/>
    <property type="match status" value="1"/>
</dbReference>
<dbReference type="InterPro" id="IPR000515">
    <property type="entry name" value="MetI-like"/>
</dbReference>
<dbReference type="GO" id="GO:0043190">
    <property type="term" value="C:ATP-binding cassette (ABC) transporter complex"/>
    <property type="evidence" value="ECO:0007669"/>
    <property type="project" value="InterPro"/>
</dbReference>
<dbReference type="GO" id="GO:0006865">
    <property type="term" value="P:amino acid transport"/>
    <property type="evidence" value="ECO:0007669"/>
    <property type="project" value="UniProtKB-KW"/>
</dbReference>
<name>A0A5N0DUJ7_9NOCA</name>
<dbReference type="InterPro" id="IPR010065">
    <property type="entry name" value="AA_ABC_transptr_permease_3TM"/>
</dbReference>
<feature type="transmembrane region" description="Helical" evidence="8">
    <location>
        <begin position="152"/>
        <end position="173"/>
    </location>
</feature>
<dbReference type="OrthoDB" id="92598at2"/>
<dbReference type="InterPro" id="IPR043429">
    <property type="entry name" value="ArtM/GltK/GlnP/TcyL/YhdX-like"/>
</dbReference>
<evidence type="ECO:0000256" key="9">
    <source>
        <dbReference type="SAM" id="MobiDB-lite"/>
    </source>
</evidence>
<feature type="region of interest" description="Disordered" evidence="9">
    <location>
        <begin position="286"/>
        <end position="313"/>
    </location>
</feature>
<keyword evidence="2 8" id="KW-0813">Transport</keyword>
<dbReference type="RefSeq" id="WP_150408103.1">
    <property type="nucleotide sequence ID" value="NZ_VXLC01000045.1"/>
</dbReference>
<feature type="transmembrane region" description="Helical" evidence="8">
    <location>
        <begin position="26"/>
        <end position="47"/>
    </location>
</feature>
<dbReference type="EMBL" id="VXLC01000045">
    <property type="protein sequence ID" value="KAA8879675.1"/>
    <property type="molecule type" value="Genomic_DNA"/>
</dbReference>
<evidence type="ECO:0000256" key="8">
    <source>
        <dbReference type="RuleBase" id="RU363032"/>
    </source>
</evidence>
<feature type="transmembrane region" description="Helical" evidence="8">
    <location>
        <begin position="258"/>
        <end position="279"/>
    </location>
</feature>
<evidence type="ECO:0000259" key="10">
    <source>
        <dbReference type="PROSITE" id="PS50928"/>
    </source>
</evidence>
<evidence type="ECO:0000256" key="4">
    <source>
        <dbReference type="ARBA" id="ARBA00022692"/>
    </source>
</evidence>
<keyword evidence="3" id="KW-1003">Cell membrane</keyword>
<keyword evidence="7 8" id="KW-0472">Membrane</keyword>
<feature type="domain" description="ABC transmembrane type-1" evidence="10">
    <location>
        <begin position="69"/>
        <end position="276"/>
    </location>
</feature>
<sequence>MPGDLRTVRDEAPAVTLLPKVPLRHWGRWVSGVLILVLLGALGFAMSQGQIDYASIPALLTEPIILEGLVNTILLAVVAQAGAIVLGVVVALMRASRNPVARWFASGYIWLFRGLPVLLQILLWFNLAFIFPRITILIPFVDVTLLDQSANTLMTVFVAALLGLGLNESAYMAEIVRAGLNSVDKGQVEAAQSIGMPPSTVLRRVILPQAMRVIIPPTGNDFINMLKGTSMASVIGYLELIKAAQNLTSHSLNPMETLFTVAIWYMVVVSVASVGQYFLERRYSASDRSNGGRTPWRRIGRSLGTPPMVRTTP</sequence>
<proteinExistence type="inferred from homology"/>
<gene>
    <name evidence="11" type="ORF">F3087_43750</name>
</gene>
<keyword evidence="5" id="KW-0029">Amino-acid transport</keyword>
<dbReference type="FunFam" id="1.10.3720.10:FF:000006">
    <property type="entry name" value="Glutamate/aspartate ABC transporter, permease protein GltK"/>
    <property type="match status" value="1"/>
</dbReference>
<feature type="transmembrane region" description="Helical" evidence="8">
    <location>
        <begin position="68"/>
        <end position="95"/>
    </location>
</feature>
<dbReference type="PROSITE" id="PS50928">
    <property type="entry name" value="ABC_TM1"/>
    <property type="match status" value="1"/>
</dbReference>
<evidence type="ECO:0000313" key="12">
    <source>
        <dbReference type="Proteomes" id="UP000323876"/>
    </source>
</evidence>
<comment type="similarity">
    <text evidence="8">Belongs to the binding-protein-dependent transport system permease family.</text>
</comment>
<protein>
    <submittedName>
        <fullName evidence="11">Amino acid ABC transporter permease</fullName>
    </submittedName>
</protein>